<proteinExistence type="predicted"/>
<sequence length="328" mass="39226">MTNDFVNKLPDDEEELKLLDQLLLNTIESKDDKDEEKLLEFNFENNPNIYHYTSPVGLKEIIAHNSLWFTHYKFLNDRSEKYYCFDLFKRCIEREKSELKKTFYNTILSHISVDGNLNYEAFYNEADYYPDYYVASFSLNSNSLSMWNYYTKTTNKTGYNISFKSKELINSLENKSFYRYKVNYNTEEQLKEIMKYIYAFNNAWDSNRSEIFLKWLRYLLLDLIDITSLRFKHPAFANEEEFRIVYKVDENNREKIGKEELLEFRESNGIIVPYLNVRFDKNSIGAVKISPTQQEEIAKEGLLMMLRSMGYNHLTNRDITTSDIPLRN</sequence>
<evidence type="ECO:0000313" key="1">
    <source>
        <dbReference type="EMBL" id="TCK98016.1"/>
    </source>
</evidence>
<reference evidence="1 2" key="1">
    <citation type="submission" date="2019-03" db="EMBL/GenBank/DDBJ databases">
        <title>Genomic Encyclopedia of Type Strains, Phase IV (KMG-IV): sequencing the most valuable type-strain genomes for metagenomic binning, comparative biology and taxonomic classification.</title>
        <authorList>
            <person name="Goeker M."/>
        </authorList>
    </citation>
    <scope>NUCLEOTIDE SEQUENCE [LARGE SCALE GENOMIC DNA]</scope>
    <source>
        <strain evidence="1 2">DSM 24176</strain>
    </source>
</reference>
<keyword evidence="2" id="KW-1185">Reference proteome</keyword>
<protein>
    <submittedName>
        <fullName evidence="1">DUF2971 family protein</fullName>
    </submittedName>
</protein>
<gene>
    <name evidence="1" type="ORF">EDC19_0422</name>
</gene>
<dbReference type="Proteomes" id="UP000294545">
    <property type="component" value="Unassembled WGS sequence"/>
</dbReference>
<dbReference type="AlphaFoldDB" id="A0A4R1MXT3"/>
<name>A0A4R1MXT3_9FIRM</name>
<organism evidence="1 2">
    <name type="scientific">Natranaerovirga hydrolytica</name>
    <dbReference type="NCBI Taxonomy" id="680378"/>
    <lineage>
        <taxon>Bacteria</taxon>
        <taxon>Bacillati</taxon>
        <taxon>Bacillota</taxon>
        <taxon>Clostridia</taxon>
        <taxon>Lachnospirales</taxon>
        <taxon>Natranaerovirgaceae</taxon>
        <taxon>Natranaerovirga</taxon>
    </lineage>
</organism>
<dbReference type="OrthoDB" id="3034312at2"/>
<comment type="caution">
    <text evidence="1">The sequence shown here is derived from an EMBL/GenBank/DDBJ whole genome shotgun (WGS) entry which is preliminary data.</text>
</comment>
<dbReference type="InterPro" id="IPR021352">
    <property type="entry name" value="DUF2971"/>
</dbReference>
<accession>A0A4R1MXT3</accession>
<dbReference type="EMBL" id="SMGQ01000011">
    <property type="protein sequence ID" value="TCK98016.1"/>
    <property type="molecule type" value="Genomic_DNA"/>
</dbReference>
<dbReference type="Pfam" id="PF11185">
    <property type="entry name" value="DUF2971"/>
    <property type="match status" value="1"/>
</dbReference>
<evidence type="ECO:0000313" key="2">
    <source>
        <dbReference type="Proteomes" id="UP000294545"/>
    </source>
</evidence>
<dbReference type="RefSeq" id="WP_132279810.1">
    <property type="nucleotide sequence ID" value="NZ_SMGQ01000011.1"/>
</dbReference>